<keyword evidence="1" id="KW-0472">Membrane</keyword>
<keyword evidence="1" id="KW-1133">Transmembrane helix</keyword>
<evidence type="ECO:0000313" key="3">
    <source>
        <dbReference type="Proteomes" id="UP001304683"/>
    </source>
</evidence>
<sequence>MTSPRRVVTMQAVPRDLARSGWIGQPAVQPGAPWSWAIACLLLGWGAGSLFRLRALLGINVLDMFGFWCLVGAGLCAAQFFTAMQVVDGRRRLFEALERLSGGFVKVAIPGAAHRGRGGAEVLVATADRAWVIGTLDVSASARPKAARKRLVAAADRLVAESRILSAELAAAGVRWPAEPAPVLVLTRRPVHGPLLECGVWQVNPEHLVKLLDERSAATRVRGSLHAALAAWHDRRALQAQHRRRR</sequence>
<keyword evidence="1" id="KW-0812">Transmembrane</keyword>
<feature type="transmembrane region" description="Helical" evidence="1">
    <location>
        <begin position="65"/>
        <end position="84"/>
    </location>
</feature>
<reference evidence="2 3" key="1">
    <citation type="submission" date="2023-08" db="EMBL/GenBank/DDBJ databases">
        <title>Genome sequence of Thermaerobacter compostii strain Ins1, a spore-forming filamentous bacterium isolated from a deep geothermal reservoir.</title>
        <authorList>
            <person name="Bregnard D."/>
            <person name="Gonzalez D."/>
            <person name="Junier P."/>
        </authorList>
    </citation>
    <scope>NUCLEOTIDE SEQUENCE [LARGE SCALE GENOMIC DNA]</scope>
    <source>
        <strain evidence="2 3">Ins1</strain>
    </source>
</reference>
<dbReference type="RefSeq" id="WP_318750904.1">
    <property type="nucleotide sequence ID" value="NZ_CP132508.1"/>
</dbReference>
<keyword evidence="3" id="KW-1185">Reference proteome</keyword>
<name>A0ABZ0QPE1_9FIRM</name>
<organism evidence="2 3">
    <name type="scientific">Thermaerobacter composti</name>
    <dbReference type="NCBI Taxonomy" id="554949"/>
    <lineage>
        <taxon>Bacteria</taxon>
        <taxon>Bacillati</taxon>
        <taxon>Bacillota</taxon>
        <taxon>Clostridia</taxon>
        <taxon>Eubacteriales</taxon>
        <taxon>Clostridiales Family XVII. Incertae Sedis</taxon>
        <taxon>Thermaerobacter</taxon>
    </lineage>
</organism>
<protein>
    <recommendedName>
        <fullName evidence="4">NERD domain-containing protein</fullName>
    </recommendedName>
</protein>
<gene>
    <name evidence="2" type="ORF">Q5761_01450</name>
</gene>
<accession>A0ABZ0QPE1</accession>
<feature type="transmembrane region" description="Helical" evidence="1">
    <location>
        <begin position="34"/>
        <end position="53"/>
    </location>
</feature>
<proteinExistence type="predicted"/>
<evidence type="ECO:0000256" key="1">
    <source>
        <dbReference type="SAM" id="Phobius"/>
    </source>
</evidence>
<evidence type="ECO:0000313" key="2">
    <source>
        <dbReference type="EMBL" id="WPD19365.1"/>
    </source>
</evidence>
<evidence type="ECO:0008006" key="4">
    <source>
        <dbReference type="Google" id="ProtNLM"/>
    </source>
</evidence>
<dbReference type="Proteomes" id="UP001304683">
    <property type="component" value="Chromosome"/>
</dbReference>
<dbReference type="EMBL" id="CP132508">
    <property type="protein sequence ID" value="WPD19365.1"/>
    <property type="molecule type" value="Genomic_DNA"/>
</dbReference>